<evidence type="ECO:0000256" key="1">
    <source>
        <dbReference type="SAM" id="Coils"/>
    </source>
</evidence>
<evidence type="ECO:0000259" key="2">
    <source>
        <dbReference type="Pfam" id="PF25917"/>
    </source>
</evidence>
<evidence type="ECO:0000313" key="3">
    <source>
        <dbReference type="EMBL" id="GAG13571.1"/>
    </source>
</evidence>
<dbReference type="Gene3D" id="1.10.287.470">
    <property type="entry name" value="Helix hairpin bin"/>
    <property type="match status" value="1"/>
</dbReference>
<dbReference type="AlphaFoldDB" id="X0WLL0"/>
<dbReference type="Gene3D" id="2.40.50.100">
    <property type="match status" value="1"/>
</dbReference>
<dbReference type="SUPFAM" id="SSF111369">
    <property type="entry name" value="HlyD-like secretion proteins"/>
    <property type="match status" value="1"/>
</dbReference>
<dbReference type="InterPro" id="IPR058625">
    <property type="entry name" value="MdtA-like_BSH"/>
</dbReference>
<comment type="caution">
    <text evidence="3">The sequence shown here is derived from an EMBL/GenBank/DDBJ whole genome shotgun (WGS) entry which is preliminary data.</text>
</comment>
<feature type="coiled-coil region" evidence="1">
    <location>
        <begin position="138"/>
        <end position="165"/>
    </location>
</feature>
<protein>
    <recommendedName>
        <fullName evidence="2">Multidrug resistance protein MdtA-like barrel-sandwich hybrid domain-containing protein</fullName>
    </recommendedName>
</protein>
<reference evidence="3" key="1">
    <citation type="journal article" date="2014" name="Front. Microbiol.">
        <title>High frequency of phylogenetically diverse reductive dehalogenase-homologous genes in deep subseafloor sedimentary metagenomes.</title>
        <authorList>
            <person name="Kawai M."/>
            <person name="Futagami T."/>
            <person name="Toyoda A."/>
            <person name="Takaki Y."/>
            <person name="Nishi S."/>
            <person name="Hori S."/>
            <person name="Arai W."/>
            <person name="Tsubouchi T."/>
            <person name="Morono Y."/>
            <person name="Uchiyama I."/>
            <person name="Ito T."/>
            <person name="Fujiyama A."/>
            <person name="Inagaki F."/>
            <person name="Takami H."/>
        </authorList>
    </citation>
    <scope>NUCLEOTIDE SEQUENCE</scope>
    <source>
        <strain evidence="3">Expedition CK06-06</strain>
    </source>
</reference>
<sequence>MRIMLNTLMAVLLVLPAAAQQPVDPSTVSTGEIGAQNCMVQYINKVNVAAKAEGTLVELRFEEGDTVAEADVLAVIDDTAAALALELKKAEEKEAMLNAANEVNVQDARNSEELASAEFKSFGELFLEGAIPYWEKEKKRLEAVRAGLRIELADMQQEIARVQMNAKSRER</sequence>
<accession>X0WLL0</accession>
<dbReference type="EMBL" id="BARS01023711">
    <property type="protein sequence ID" value="GAG13571.1"/>
    <property type="molecule type" value="Genomic_DNA"/>
</dbReference>
<dbReference type="Pfam" id="PF25917">
    <property type="entry name" value="BSH_RND"/>
    <property type="match status" value="1"/>
</dbReference>
<keyword evidence="1" id="KW-0175">Coiled coil</keyword>
<name>X0WLL0_9ZZZZ</name>
<proteinExistence type="predicted"/>
<feature type="non-terminal residue" evidence="3">
    <location>
        <position position="171"/>
    </location>
</feature>
<gene>
    <name evidence="3" type="ORF">S01H1_37739</name>
</gene>
<feature type="domain" description="Multidrug resistance protein MdtA-like barrel-sandwich hybrid" evidence="2">
    <location>
        <begin position="44"/>
        <end position="79"/>
    </location>
</feature>
<organism evidence="3">
    <name type="scientific">marine sediment metagenome</name>
    <dbReference type="NCBI Taxonomy" id="412755"/>
    <lineage>
        <taxon>unclassified sequences</taxon>
        <taxon>metagenomes</taxon>
        <taxon>ecological metagenomes</taxon>
    </lineage>
</organism>
<feature type="coiled-coil region" evidence="1">
    <location>
        <begin position="73"/>
        <end position="100"/>
    </location>
</feature>